<proteinExistence type="predicted"/>
<sequence length="80" mass="9447">MEIVNSNDENSFDPTPRLKSSPIPIKFISFNWKDENCVYCGEKYIKAFFCYQLYCQKCLSRYINDITDNNIYLDNAVEIV</sequence>
<name>U9UC79_RHIID</name>
<feature type="compositionally biased region" description="Polar residues" evidence="1">
    <location>
        <begin position="1"/>
        <end position="13"/>
    </location>
</feature>
<feature type="region of interest" description="Disordered" evidence="1">
    <location>
        <begin position="1"/>
        <end position="20"/>
    </location>
</feature>
<evidence type="ECO:0000313" key="2">
    <source>
        <dbReference type="EMBL" id="ESA17984.1"/>
    </source>
</evidence>
<dbReference type="AlphaFoldDB" id="U9UC79"/>
<accession>U9UC79</accession>
<reference evidence="2" key="1">
    <citation type="submission" date="2013-07" db="EMBL/GenBank/DDBJ databases">
        <title>The genome of an arbuscular mycorrhizal fungus provides insights into the evolution of the oldest plant symbiosis.</title>
        <authorList>
            <consortium name="DOE Joint Genome Institute"/>
            <person name="Tisserant E."/>
            <person name="Malbreil M."/>
            <person name="Kuo A."/>
            <person name="Kohler A."/>
            <person name="Symeonidi A."/>
            <person name="Balestrini R."/>
            <person name="Charron P."/>
            <person name="Duensing N."/>
            <person name="Frei-dit-Frey N."/>
            <person name="Gianinazzi-Pearson V."/>
            <person name="Gilbert B."/>
            <person name="Handa Y."/>
            <person name="Hijri M."/>
            <person name="Kaul R."/>
            <person name="Kawaguchi M."/>
            <person name="Krajinski F."/>
            <person name="Lammers P."/>
            <person name="Lapierre D."/>
            <person name="Masclaux F.G."/>
            <person name="Murat C."/>
            <person name="Morin E."/>
            <person name="Ndikumana S."/>
            <person name="Pagni M."/>
            <person name="Petitpierre D."/>
            <person name="Requena N."/>
            <person name="Rosikiewicz P."/>
            <person name="Riley R."/>
            <person name="Saito K."/>
            <person name="San Clemente H."/>
            <person name="Shapiro H."/>
            <person name="van Tuinen D."/>
            <person name="Becard G."/>
            <person name="Bonfante P."/>
            <person name="Paszkowski U."/>
            <person name="Shachar-Hill Y."/>
            <person name="Young J.P."/>
            <person name="Sanders I.R."/>
            <person name="Henrissat B."/>
            <person name="Rensing S.A."/>
            <person name="Grigoriev I.V."/>
            <person name="Corradi N."/>
            <person name="Roux C."/>
            <person name="Martin F."/>
        </authorList>
    </citation>
    <scope>NUCLEOTIDE SEQUENCE</scope>
    <source>
        <strain evidence="2">DAOM 197198</strain>
    </source>
</reference>
<dbReference type="EMBL" id="KI279630">
    <property type="protein sequence ID" value="ESA17984.1"/>
    <property type="molecule type" value="Genomic_DNA"/>
</dbReference>
<protein>
    <submittedName>
        <fullName evidence="2">Uncharacterized protein</fullName>
    </submittedName>
</protein>
<gene>
    <name evidence="2" type="ORF">GLOINDRAFT_21184</name>
</gene>
<dbReference type="HOGENOM" id="CLU_2639324_0_0_1"/>
<evidence type="ECO:0000256" key="1">
    <source>
        <dbReference type="SAM" id="MobiDB-lite"/>
    </source>
</evidence>
<organism evidence="2">
    <name type="scientific">Rhizophagus irregularis (strain DAOM 181602 / DAOM 197198 / MUCL 43194)</name>
    <name type="common">Arbuscular mycorrhizal fungus</name>
    <name type="synonym">Glomus intraradices</name>
    <dbReference type="NCBI Taxonomy" id="747089"/>
    <lineage>
        <taxon>Eukaryota</taxon>
        <taxon>Fungi</taxon>
        <taxon>Fungi incertae sedis</taxon>
        <taxon>Mucoromycota</taxon>
        <taxon>Glomeromycotina</taxon>
        <taxon>Glomeromycetes</taxon>
        <taxon>Glomerales</taxon>
        <taxon>Glomeraceae</taxon>
        <taxon>Rhizophagus</taxon>
    </lineage>
</organism>